<reference evidence="8 9" key="1">
    <citation type="journal article" date="2013" name="ISME J.">
        <title>By their genes ye shall know them: genomic signatures of predatory bacteria.</title>
        <authorList>
            <person name="Pasternak Z."/>
            <person name="Pietrokovski S."/>
            <person name="Rotem O."/>
            <person name="Gophna U."/>
            <person name="Lurie-Weinberger M.N."/>
            <person name="Jurkevitch E."/>
        </authorList>
    </citation>
    <scope>NUCLEOTIDE SEQUENCE [LARGE SCALE GENOMIC DNA]</scope>
    <source>
        <strain evidence="8 9">JSS</strain>
    </source>
</reference>
<sequence>MIPFINLGSLQIPTFFLVISVSLSLMLFLLSREVDRQQKSRKLAFDLALTLMIAGFVGGRLLHVFYEEWTYYSANPLQVLYFWNGGFVFLGGLLLCLIAGYIFTRIHKVNFLEWADFFTPLFSLGHALGRIGCFLSGCCYGSYCTLPWAIDGRHPTTLYLFFSELLIFFSLLGLRRYRFFQQTTGALFVLWLTVHSSVRFYTEYFRDDFRGIFIRLPLFGSLSISQLISLFIIFNGCVFLVRSLISFRRSSR</sequence>
<accession>M4VSZ8</accession>
<dbReference type="RefSeq" id="WP_015470824.1">
    <property type="nucleotide sequence ID" value="NC_020813.1"/>
</dbReference>
<dbReference type="PANTHER" id="PTHR30589">
    <property type="entry name" value="PROLIPOPROTEIN DIACYLGLYCERYL TRANSFERASE"/>
    <property type="match status" value="1"/>
</dbReference>
<evidence type="ECO:0000256" key="6">
    <source>
        <dbReference type="ARBA" id="ARBA00023136"/>
    </source>
</evidence>
<dbReference type="UniPathway" id="UPA00664"/>
<dbReference type="KEGG" id="bex:A11Q_2118"/>
<evidence type="ECO:0000256" key="7">
    <source>
        <dbReference type="HAMAP-Rule" id="MF_01147"/>
    </source>
</evidence>
<evidence type="ECO:0000256" key="3">
    <source>
        <dbReference type="ARBA" id="ARBA00022679"/>
    </source>
</evidence>
<keyword evidence="9" id="KW-1185">Reference proteome</keyword>
<dbReference type="GO" id="GO:0008961">
    <property type="term" value="F:phosphatidylglycerol-prolipoprotein diacylglyceryl transferase activity"/>
    <property type="evidence" value="ECO:0007669"/>
    <property type="project" value="UniProtKB-UniRule"/>
</dbReference>
<comment type="function">
    <text evidence="7">Catalyzes the transfer of the diacylglyceryl group from phosphatidylglycerol to the sulfhydryl group of the N-terminal cysteine of a prolipoprotein, the first step in the formation of mature lipoproteins.</text>
</comment>
<name>M4VSZ8_9BACT</name>
<feature type="transmembrane region" description="Helical" evidence="7">
    <location>
        <begin position="186"/>
        <end position="202"/>
    </location>
</feature>
<dbReference type="OrthoDB" id="5291943at2"/>
<dbReference type="GO" id="GO:0042158">
    <property type="term" value="P:lipoprotein biosynthetic process"/>
    <property type="evidence" value="ECO:0007669"/>
    <property type="project" value="UniProtKB-UniRule"/>
</dbReference>
<keyword evidence="3 7" id="KW-0808">Transferase</keyword>
<keyword evidence="5 7" id="KW-1133">Transmembrane helix</keyword>
<keyword evidence="8" id="KW-0449">Lipoprotein</keyword>
<evidence type="ECO:0000256" key="5">
    <source>
        <dbReference type="ARBA" id="ARBA00022989"/>
    </source>
</evidence>
<evidence type="ECO:0000256" key="1">
    <source>
        <dbReference type="ARBA" id="ARBA00007150"/>
    </source>
</evidence>
<protein>
    <recommendedName>
        <fullName evidence="7">Phosphatidylglycerol--prolipoprotein diacylglyceryl transferase</fullName>
        <ecNumber evidence="7">2.5.1.145</ecNumber>
    </recommendedName>
</protein>
<dbReference type="PANTHER" id="PTHR30589:SF0">
    <property type="entry name" value="PHOSPHATIDYLGLYCEROL--PROLIPOPROTEIN DIACYLGLYCERYL TRANSFERASE"/>
    <property type="match status" value="1"/>
</dbReference>
<dbReference type="Pfam" id="PF01790">
    <property type="entry name" value="LGT"/>
    <property type="match status" value="1"/>
</dbReference>
<dbReference type="Proteomes" id="UP000012040">
    <property type="component" value="Chromosome"/>
</dbReference>
<gene>
    <name evidence="7" type="primary">lgt</name>
    <name evidence="8" type="ORF">A11Q_2118</name>
</gene>
<evidence type="ECO:0000256" key="2">
    <source>
        <dbReference type="ARBA" id="ARBA00022475"/>
    </source>
</evidence>
<evidence type="ECO:0000313" key="9">
    <source>
        <dbReference type="Proteomes" id="UP000012040"/>
    </source>
</evidence>
<feature type="transmembrane region" description="Helical" evidence="7">
    <location>
        <begin position="156"/>
        <end position="174"/>
    </location>
</feature>
<keyword evidence="2 7" id="KW-1003">Cell membrane</keyword>
<dbReference type="HOGENOM" id="CLU_013386_1_2_7"/>
<dbReference type="EMBL" id="CP003537">
    <property type="protein sequence ID" value="AGH96334.1"/>
    <property type="molecule type" value="Genomic_DNA"/>
</dbReference>
<comment type="subcellular location">
    <subcellularLocation>
        <location evidence="7">Cell membrane</location>
        <topology evidence="7">Multi-pass membrane protein</topology>
    </subcellularLocation>
</comment>
<comment type="pathway">
    <text evidence="7">Protein modification; lipoprotein biosynthesis (diacylglyceryl transfer).</text>
</comment>
<evidence type="ECO:0000313" key="8">
    <source>
        <dbReference type="EMBL" id="AGH96334.1"/>
    </source>
</evidence>
<organism evidence="8 9">
    <name type="scientific">Pseudobdellovibrio exovorus JSS</name>
    <dbReference type="NCBI Taxonomy" id="1184267"/>
    <lineage>
        <taxon>Bacteria</taxon>
        <taxon>Pseudomonadati</taxon>
        <taxon>Bdellovibrionota</taxon>
        <taxon>Bdellovibrionia</taxon>
        <taxon>Bdellovibrionales</taxon>
        <taxon>Pseudobdellovibrionaceae</taxon>
        <taxon>Pseudobdellovibrio</taxon>
    </lineage>
</organism>
<feature type="binding site" evidence="7">
    <location>
        <position position="130"/>
    </location>
    <ligand>
        <name>a 1,2-diacyl-sn-glycero-3-phospho-(1'-sn-glycerol)</name>
        <dbReference type="ChEBI" id="CHEBI:64716"/>
    </ligand>
</feature>
<comment type="catalytic activity">
    <reaction evidence="7">
        <text>L-cysteinyl-[prolipoprotein] + a 1,2-diacyl-sn-glycero-3-phospho-(1'-sn-glycerol) = an S-1,2-diacyl-sn-glyceryl-L-cysteinyl-[prolipoprotein] + sn-glycerol 1-phosphate + H(+)</text>
        <dbReference type="Rhea" id="RHEA:56712"/>
        <dbReference type="Rhea" id="RHEA-COMP:14679"/>
        <dbReference type="Rhea" id="RHEA-COMP:14680"/>
        <dbReference type="ChEBI" id="CHEBI:15378"/>
        <dbReference type="ChEBI" id="CHEBI:29950"/>
        <dbReference type="ChEBI" id="CHEBI:57685"/>
        <dbReference type="ChEBI" id="CHEBI:64716"/>
        <dbReference type="ChEBI" id="CHEBI:140658"/>
        <dbReference type="EC" id="2.5.1.145"/>
    </reaction>
</comment>
<dbReference type="PATRIC" id="fig|1184267.3.peg.2142"/>
<dbReference type="GO" id="GO:0005886">
    <property type="term" value="C:plasma membrane"/>
    <property type="evidence" value="ECO:0007669"/>
    <property type="project" value="UniProtKB-SubCell"/>
</dbReference>
<dbReference type="STRING" id="1184267.A11Q_2118"/>
<dbReference type="AlphaFoldDB" id="M4VSZ8"/>
<keyword evidence="4 7" id="KW-0812">Transmembrane</keyword>
<feature type="transmembrane region" description="Helical" evidence="7">
    <location>
        <begin position="222"/>
        <end position="245"/>
    </location>
</feature>
<dbReference type="EC" id="2.5.1.145" evidence="7"/>
<comment type="similarity">
    <text evidence="1 7">Belongs to the Lgt family.</text>
</comment>
<feature type="transmembrane region" description="Helical" evidence="7">
    <location>
        <begin position="12"/>
        <end position="31"/>
    </location>
</feature>
<dbReference type="eggNOG" id="COG0682">
    <property type="taxonomic scope" value="Bacteria"/>
</dbReference>
<dbReference type="InterPro" id="IPR001640">
    <property type="entry name" value="Lgt"/>
</dbReference>
<evidence type="ECO:0000256" key="4">
    <source>
        <dbReference type="ARBA" id="ARBA00022692"/>
    </source>
</evidence>
<feature type="transmembrane region" description="Helical" evidence="7">
    <location>
        <begin position="86"/>
        <end position="106"/>
    </location>
</feature>
<feature type="transmembrane region" description="Helical" evidence="7">
    <location>
        <begin position="127"/>
        <end position="150"/>
    </location>
</feature>
<feature type="transmembrane region" description="Helical" evidence="7">
    <location>
        <begin position="43"/>
        <end position="66"/>
    </location>
</feature>
<proteinExistence type="inferred from homology"/>
<keyword evidence="6 7" id="KW-0472">Membrane</keyword>
<dbReference type="HAMAP" id="MF_01147">
    <property type="entry name" value="Lgt"/>
    <property type="match status" value="1"/>
</dbReference>